<evidence type="ECO:0000313" key="3">
    <source>
        <dbReference type="EMBL" id="MBM4626677.1"/>
    </source>
</evidence>
<dbReference type="EMBL" id="WUXR01000017">
    <property type="protein sequence ID" value="MBM4567970.1"/>
    <property type="molecule type" value="Genomic_DNA"/>
</dbReference>
<sequence length="76" mass="8525">MRDFQDLIDHDAALTVSCRYCGAAEGKPCTTLDRNGDRHPLTHLAAHPKRIQRAARIARLQQFDAERAAARAEARQ</sequence>
<organism evidence="2 4">
    <name type="scientific">Rhodococcus hoagii</name>
    <name type="common">Corynebacterium equii</name>
    <dbReference type="NCBI Taxonomy" id="43767"/>
    <lineage>
        <taxon>Bacteria</taxon>
        <taxon>Bacillati</taxon>
        <taxon>Actinomycetota</taxon>
        <taxon>Actinomycetes</taxon>
        <taxon>Mycobacteriales</taxon>
        <taxon>Nocardiaceae</taxon>
        <taxon>Prescottella</taxon>
    </lineage>
</organism>
<dbReference type="Proteomes" id="UP000738270">
    <property type="component" value="Unassembled WGS sequence"/>
</dbReference>
<name>A0A9Q2SCD2_RHOHA</name>
<evidence type="ECO:0000313" key="4">
    <source>
        <dbReference type="Proteomes" id="UP000808906"/>
    </source>
</evidence>
<dbReference type="Pfam" id="PF24623">
    <property type="entry name" value="Phage_zn_bind_8"/>
    <property type="match status" value="1"/>
</dbReference>
<dbReference type="AlphaFoldDB" id="A0A9Q2SCD2"/>
<dbReference type="InterPro" id="IPR056911">
    <property type="entry name" value="Phage_Znf_bind_put"/>
</dbReference>
<gene>
    <name evidence="2" type="ORF">GS441_21885</name>
    <name evidence="3" type="ORF">GS453_07290</name>
</gene>
<dbReference type="EMBL" id="WUXD01000002">
    <property type="protein sequence ID" value="MBM4626677.1"/>
    <property type="molecule type" value="Genomic_DNA"/>
</dbReference>
<evidence type="ECO:0000313" key="2">
    <source>
        <dbReference type="EMBL" id="MBM4567970.1"/>
    </source>
</evidence>
<accession>A0A9Q2SCD2</accession>
<comment type="caution">
    <text evidence="2">The sequence shown here is derived from an EMBL/GenBank/DDBJ whole genome shotgun (WGS) entry which is preliminary data.</text>
</comment>
<dbReference type="Proteomes" id="UP000808906">
    <property type="component" value="Unassembled WGS sequence"/>
</dbReference>
<feature type="domain" description="DNA-binding phage zinc finger" evidence="1">
    <location>
        <begin position="10"/>
        <end position="62"/>
    </location>
</feature>
<reference evidence="2" key="1">
    <citation type="submission" date="2019-11" db="EMBL/GenBank/DDBJ databases">
        <title>Spread of Macrolides and rifampicin resistant Rhodococcus equi in clinical isolates in the USA.</title>
        <authorList>
            <person name="Alvarez-Narvaez S."/>
            <person name="Huber L."/>
            <person name="Cohen N.D."/>
            <person name="Slovis N."/>
            <person name="Greiter M."/>
            <person name="Giguere S."/>
            <person name="Hart K."/>
        </authorList>
    </citation>
    <scope>NUCLEOTIDE SEQUENCE</scope>
    <source>
        <strain evidence="2">Lh_17</strain>
        <strain evidence="3">Lh_38</strain>
    </source>
</reference>
<protein>
    <recommendedName>
        <fullName evidence="1">DNA-binding phage zinc finger domain-containing protein</fullName>
    </recommendedName>
</protein>
<proteinExistence type="predicted"/>
<evidence type="ECO:0000259" key="1">
    <source>
        <dbReference type="Pfam" id="PF24623"/>
    </source>
</evidence>